<dbReference type="GO" id="GO:0004673">
    <property type="term" value="F:protein histidine kinase activity"/>
    <property type="evidence" value="ECO:0007669"/>
    <property type="project" value="UniProtKB-EC"/>
</dbReference>
<dbReference type="SUPFAM" id="SSF55874">
    <property type="entry name" value="ATPase domain of HSP90 chaperone/DNA topoisomerase II/histidine kinase"/>
    <property type="match status" value="1"/>
</dbReference>
<gene>
    <name evidence="9" type="ordered locus">Rru_A2752</name>
</gene>
<keyword evidence="7" id="KW-0067">ATP-binding</keyword>
<dbReference type="EnsemblBacteria" id="ABC23549">
    <property type="protein sequence ID" value="ABC23549"/>
    <property type="gene ID" value="Rru_A2752"/>
</dbReference>
<dbReference type="PhylomeDB" id="Q2RQP6"/>
<dbReference type="InterPro" id="IPR003594">
    <property type="entry name" value="HATPase_dom"/>
</dbReference>
<dbReference type="Pfam" id="PF07568">
    <property type="entry name" value="HisKA_2"/>
    <property type="match status" value="1"/>
</dbReference>
<dbReference type="Pfam" id="PF13581">
    <property type="entry name" value="HATPase_c_2"/>
    <property type="match status" value="1"/>
</dbReference>
<feature type="domain" description="Histidine kinase/HSP90-like ATPase" evidence="8">
    <location>
        <begin position="267"/>
        <end position="367"/>
    </location>
</feature>
<keyword evidence="3" id="KW-0597">Phosphoprotein</keyword>
<evidence type="ECO:0000256" key="3">
    <source>
        <dbReference type="ARBA" id="ARBA00022553"/>
    </source>
</evidence>
<evidence type="ECO:0000313" key="9">
    <source>
        <dbReference type="EMBL" id="ABC23549.1"/>
    </source>
</evidence>
<dbReference type="Gene3D" id="3.30.565.10">
    <property type="entry name" value="Histidine kinase-like ATPase, C-terminal domain"/>
    <property type="match status" value="1"/>
</dbReference>
<keyword evidence="4 9" id="KW-0808">Transferase</keyword>
<dbReference type="EMBL" id="CP000230">
    <property type="protein sequence ID" value="ABC23549.1"/>
    <property type="molecule type" value="Genomic_DNA"/>
</dbReference>
<keyword evidence="5" id="KW-0547">Nucleotide-binding</keyword>
<accession>Q2RQP6</accession>
<evidence type="ECO:0000256" key="5">
    <source>
        <dbReference type="ARBA" id="ARBA00022741"/>
    </source>
</evidence>
<evidence type="ECO:0000256" key="2">
    <source>
        <dbReference type="ARBA" id="ARBA00012438"/>
    </source>
</evidence>
<dbReference type="Pfam" id="PF08448">
    <property type="entry name" value="PAS_4"/>
    <property type="match status" value="1"/>
</dbReference>
<protein>
    <recommendedName>
        <fullName evidence="2">histidine kinase</fullName>
        <ecNumber evidence="2">2.7.13.3</ecNumber>
    </recommendedName>
</protein>
<dbReference type="SMART" id="SM00387">
    <property type="entry name" value="HATPase_c"/>
    <property type="match status" value="1"/>
</dbReference>
<dbReference type="EC" id="2.7.13.3" evidence="2"/>
<evidence type="ECO:0000256" key="7">
    <source>
        <dbReference type="ARBA" id="ARBA00022840"/>
    </source>
</evidence>
<dbReference type="Gene3D" id="3.30.450.20">
    <property type="entry name" value="PAS domain"/>
    <property type="match status" value="1"/>
</dbReference>
<dbReference type="KEGG" id="rru:Rru_A2752"/>
<dbReference type="AlphaFoldDB" id="Q2RQP6"/>
<dbReference type="PATRIC" id="fig|269796.9.peg.2860"/>
<evidence type="ECO:0000256" key="1">
    <source>
        <dbReference type="ARBA" id="ARBA00000085"/>
    </source>
</evidence>
<sequence length="374" mass="40102">MRLKWPAACPLAAEGPIRKAPMTSAQAFAQIEDGVAFAQAIVDTIREPLLVLDKDLRVVCASRAFYQTFKLRPEDVAGCPLYRVGEGQWNIPELRVLLETILPQHAVMDAYEIDHDFGESGRRTMVLNARTVVEKGKGERLILLAMEDVTVQRAAEAAMRDLLAEKDVLLQEMRHRVGNSLQLIASILMMKARAVSSEEARHHLQDAHQRILSIAAAQQQLQASRPGEAIALAPYLGRLCETLTATLIGDARPIVVKVEAVGSAPSNEAASLGLIVTELVINALKHAFRADATAGEILVAYESAADGAWRLSVTDNGVGTPTESAAKVTPGLGTSIIRALGHQLDARIESVGGPRGTRVSLTHGAFAPPTVAAS</sequence>
<evidence type="ECO:0000259" key="8">
    <source>
        <dbReference type="SMART" id="SM00387"/>
    </source>
</evidence>
<dbReference type="InterPro" id="IPR011495">
    <property type="entry name" value="Sig_transdc_His_kin_sub2_dim/P"/>
</dbReference>
<dbReference type="eggNOG" id="COG3920">
    <property type="taxonomic scope" value="Bacteria"/>
</dbReference>
<dbReference type="SUPFAM" id="SSF55785">
    <property type="entry name" value="PYP-like sensor domain (PAS domain)"/>
    <property type="match status" value="1"/>
</dbReference>
<evidence type="ECO:0000256" key="4">
    <source>
        <dbReference type="ARBA" id="ARBA00022679"/>
    </source>
</evidence>
<dbReference type="PANTHER" id="PTHR41523">
    <property type="entry name" value="TWO-COMPONENT SYSTEM SENSOR PROTEIN"/>
    <property type="match status" value="1"/>
</dbReference>
<dbReference type="HOGENOM" id="CLU_000445_114_57_5"/>
<reference evidence="9 10" key="1">
    <citation type="journal article" date="2011" name="Stand. Genomic Sci.">
        <title>Complete genome sequence of Rhodospirillum rubrum type strain (S1).</title>
        <authorList>
            <person name="Munk A.C."/>
            <person name="Copeland A."/>
            <person name="Lucas S."/>
            <person name="Lapidus A."/>
            <person name="Del Rio T.G."/>
            <person name="Barry K."/>
            <person name="Detter J.C."/>
            <person name="Hammon N."/>
            <person name="Israni S."/>
            <person name="Pitluck S."/>
            <person name="Brettin T."/>
            <person name="Bruce D."/>
            <person name="Han C."/>
            <person name="Tapia R."/>
            <person name="Gilna P."/>
            <person name="Schmutz J."/>
            <person name="Larimer F."/>
            <person name="Land M."/>
            <person name="Kyrpides N.C."/>
            <person name="Mavromatis K."/>
            <person name="Richardson P."/>
            <person name="Rohde M."/>
            <person name="Goker M."/>
            <person name="Klenk H.P."/>
            <person name="Zhang Y."/>
            <person name="Roberts G.P."/>
            <person name="Reslewic S."/>
            <person name="Schwartz D.C."/>
        </authorList>
    </citation>
    <scope>NUCLEOTIDE SEQUENCE [LARGE SCALE GENOMIC DNA]</scope>
    <source>
        <strain evidence="10">ATCC 11170 / ATH 1.1.1 / DSM 467 / LMG 4362 / NCIMB 8255 / S1</strain>
    </source>
</reference>
<evidence type="ECO:0000256" key="6">
    <source>
        <dbReference type="ARBA" id="ARBA00022777"/>
    </source>
</evidence>
<evidence type="ECO:0000313" key="10">
    <source>
        <dbReference type="Proteomes" id="UP000001929"/>
    </source>
</evidence>
<keyword evidence="6 9" id="KW-0418">Kinase</keyword>
<name>Q2RQP6_RHORT</name>
<dbReference type="InterPro" id="IPR013656">
    <property type="entry name" value="PAS_4"/>
</dbReference>
<dbReference type="Proteomes" id="UP000001929">
    <property type="component" value="Chromosome"/>
</dbReference>
<dbReference type="STRING" id="269796.Rru_A2752"/>
<proteinExistence type="predicted"/>
<dbReference type="InterPro" id="IPR035965">
    <property type="entry name" value="PAS-like_dom_sf"/>
</dbReference>
<keyword evidence="10" id="KW-1185">Reference proteome</keyword>
<organism evidence="9 10">
    <name type="scientific">Rhodospirillum rubrum (strain ATCC 11170 / ATH 1.1.1 / DSM 467 / LMG 4362 / NCIMB 8255 / S1)</name>
    <dbReference type="NCBI Taxonomy" id="269796"/>
    <lineage>
        <taxon>Bacteria</taxon>
        <taxon>Pseudomonadati</taxon>
        <taxon>Pseudomonadota</taxon>
        <taxon>Alphaproteobacteria</taxon>
        <taxon>Rhodospirillales</taxon>
        <taxon>Rhodospirillaceae</taxon>
        <taxon>Rhodospirillum</taxon>
    </lineage>
</organism>
<comment type="catalytic activity">
    <reaction evidence="1">
        <text>ATP + protein L-histidine = ADP + protein N-phospho-L-histidine.</text>
        <dbReference type="EC" id="2.7.13.3"/>
    </reaction>
</comment>
<dbReference type="PANTHER" id="PTHR41523:SF8">
    <property type="entry name" value="ETHYLENE RESPONSE SENSOR PROTEIN"/>
    <property type="match status" value="1"/>
</dbReference>
<dbReference type="InterPro" id="IPR036890">
    <property type="entry name" value="HATPase_C_sf"/>
</dbReference>
<dbReference type="GO" id="GO:0005524">
    <property type="term" value="F:ATP binding"/>
    <property type="evidence" value="ECO:0007669"/>
    <property type="project" value="UniProtKB-KW"/>
</dbReference>